<evidence type="ECO:0000313" key="2">
    <source>
        <dbReference type="Proteomes" id="UP000434172"/>
    </source>
</evidence>
<dbReference type="Proteomes" id="UP000434172">
    <property type="component" value="Unassembled WGS sequence"/>
</dbReference>
<sequence length="196" mass="22410">MSQSPHEWEALCHDLHDVHPDTVVILHETLAFCGRLVDPNGPELCQTIENFNSNLQSISTKNERLDWTRTFAEKSGLCAALVNVHPTGGSDQDEGPDYEDVFETLFREDLSGQQARLKWKRFLDRFETIQLLLPSRSLGMIENSLKVHLPTRTAADVVVFVDEAEELWSPPQTEANTFRFLIWCASKSFHSEKLRE</sequence>
<gene>
    <name evidence="1" type="ORF">GQ607_002372</name>
</gene>
<dbReference type="AlphaFoldDB" id="A0A8H3WLZ9"/>
<keyword evidence="2" id="KW-1185">Reference proteome</keyword>
<dbReference type="EMBL" id="WOWK01000007">
    <property type="protein sequence ID" value="KAF0330493.1"/>
    <property type="molecule type" value="Genomic_DNA"/>
</dbReference>
<accession>A0A8H3WLZ9</accession>
<protein>
    <submittedName>
        <fullName evidence="1">Uncharacterized protein</fullName>
    </submittedName>
</protein>
<evidence type="ECO:0000313" key="1">
    <source>
        <dbReference type="EMBL" id="KAF0330493.1"/>
    </source>
</evidence>
<reference evidence="1 2" key="1">
    <citation type="submission" date="2019-12" db="EMBL/GenBank/DDBJ databases">
        <title>A genome sequence resource for the geographically widespread anthracnose pathogen Colletotrichum asianum.</title>
        <authorList>
            <person name="Meng Y."/>
        </authorList>
    </citation>
    <scope>NUCLEOTIDE SEQUENCE [LARGE SCALE GENOMIC DNA]</scope>
    <source>
        <strain evidence="1 2">ICMP 18580</strain>
    </source>
</reference>
<proteinExistence type="predicted"/>
<comment type="caution">
    <text evidence="1">The sequence shown here is derived from an EMBL/GenBank/DDBJ whole genome shotgun (WGS) entry which is preliminary data.</text>
</comment>
<name>A0A8H3WLZ9_9PEZI</name>
<organism evidence="1 2">
    <name type="scientific">Colletotrichum asianum</name>
    <dbReference type="NCBI Taxonomy" id="702518"/>
    <lineage>
        <taxon>Eukaryota</taxon>
        <taxon>Fungi</taxon>
        <taxon>Dikarya</taxon>
        <taxon>Ascomycota</taxon>
        <taxon>Pezizomycotina</taxon>
        <taxon>Sordariomycetes</taxon>
        <taxon>Hypocreomycetidae</taxon>
        <taxon>Glomerellales</taxon>
        <taxon>Glomerellaceae</taxon>
        <taxon>Colletotrichum</taxon>
        <taxon>Colletotrichum gloeosporioides species complex</taxon>
    </lineage>
</organism>